<dbReference type="InterPro" id="IPR010656">
    <property type="entry name" value="DctM"/>
</dbReference>
<protein>
    <recommendedName>
        <fullName evidence="8">TRAP C4-dicarboxylate transport system permease DctM subunit domain-containing protein</fullName>
    </recommendedName>
</protein>
<dbReference type="Pfam" id="PF06808">
    <property type="entry name" value="DctM"/>
    <property type="match status" value="1"/>
</dbReference>
<keyword evidence="6 7" id="KW-0472">Membrane</keyword>
<comment type="subcellular location">
    <subcellularLocation>
        <location evidence="1">Cell inner membrane</location>
        <topology evidence="1">Multi-pass membrane protein</topology>
    </subcellularLocation>
</comment>
<feature type="non-terminal residue" evidence="9">
    <location>
        <position position="1"/>
    </location>
</feature>
<feature type="transmembrane region" description="Helical" evidence="7">
    <location>
        <begin position="133"/>
        <end position="154"/>
    </location>
</feature>
<keyword evidence="2" id="KW-1003">Cell membrane</keyword>
<gene>
    <name evidence="9" type="ORF">S01H1_00845</name>
</gene>
<keyword evidence="4 7" id="KW-0812">Transmembrane</keyword>
<evidence type="ECO:0000256" key="7">
    <source>
        <dbReference type="SAM" id="Phobius"/>
    </source>
</evidence>
<keyword evidence="3" id="KW-0997">Cell inner membrane</keyword>
<organism evidence="9">
    <name type="scientific">marine sediment metagenome</name>
    <dbReference type="NCBI Taxonomy" id="412755"/>
    <lineage>
        <taxon>unclassified sequences</taxon>
        <taxon>metagenomes</taxon>
        <taxon>ecological metagenomes</taxon>
    </lineage>
</organism>
<dbReference type="PANTHER" id="PTHR33362">
    <property type="entry name" value="SIALIC ACID TRAP TRANSPORTER PERMEASE PROTEIN SIAT-RELATED"/>
    <property type="match status" value="1"/>
</dbReference>
<evidence type="ECO:0000256" key="6">
    <source>
        <dbReference type="ARBA" id="ARBA00023136"/>
    </source>
</evidence>
<evidence type="ECO:0000313" key="9">
    <source>
        <dbReference type="EMBL" id="GAF75597.1"/>
    </source>
</evidence>
<feature type="transmembrane region" description="Helical" evidence="7">
    <location>
        <begin position="181"/>
        <end position="204"/>
    </location>
</feature>
<feature type="transmembrane region" description="Helical" evidence="7">
    <location>
        <begin position="369"/>
        <end position="393"/>
    </location>
</feature>
<dbReference type="PIRSF" id="PIRSF006066">
    <property type="entry name" value="HI0050"/>
    <property type="match status" value="1"/>
</dbReference>
<dbReference type="GO" id="GO:0005886">
    <property type="term" value="C:plasma membrane"/>
    <property type="evidence" value="ECO:0007669"/>
    <property type="project" value="UniProtKB-SubCell"/>
</dbReference>
<feature type="transmembrane region" description="Helical" evidence="7">
    <location>
        <begin position="282"/>
        <end position="312"/>
    </location>
</feature>
<evidence type="ECO:0000256" key="4">
    <source>
        <dbReference type="ARBA" id="ARBA00022692"/>
    </source>
</evidence>
<dbReference type="NCBIfam" id="TIGR00786">
    <property type="entry name" value="dctM"/>
    <property type="match status" value="1"/>
</dbReference>
<dbReference type="AlphaFoldDB" id="X0SI91"/>
<feature type="transmembrane region" description="Helical" evidence="7">
    <location>
        <begin position="56"/>
        <end position="86"/>
    </location>
</feature>
<keyword evidence="5 7" id="KW-1133">Transmembrane helix</keyword>
<accession>X0SI91</accession>
<feature type="transmembrane region" description="Helical" evidence="7">
    <location>
        <begin position="98"/>
        <end position="121"/>
    </location>
</feature>
<evidence type="ECO:0000256" key="3">
    <source>
        <dbReference type="ARBA" id="ARBA00022519"/>
    </source>
</evidence>
<proteinExistence type="predicted"/>
<evidence type="ECO:0000256" key="2">
    <source>
        <dbReference type="ARBA" id="ARBA00022475"/>
    </source>
</evidence>
<dbReference type="EMBL" id="BARS01000323">
    <property type="protein sequence ID" value="GAF75597.1"/>
    <property type="molecule type" value="Genomic_DNA"/>
</dbReference>
<evidence type="ECO:0000256" key="5">
    <source>
        <dbReference type="ARBA" id="ARBA00022989"/>
    </source>
</evidence>
<feature type="domain" description="TRAP C4-dicarboxylate transport system permease DctM subunit" evidence="8">
    <location>
        <begin position="5"/>
        <end position="389"/>
    </location>
</feature>
<feature type="transmembrane region" description="Helical" evidence="7">
    <location>
        <begin position="324"/>
        <end position="349"/>
    </location>
</feature>
<dbReference type="InterPro" id="IPR004681">
    <property type="entry name" value="TRAP_DctM"/>
</dbReference>
<sequence length="397" mass="42682">NAFDLIYSRVYAIITNYGFMAVPLFVFMGNMLEKSGIAEKMYDAIHVWFGKFRGGLAITSVLIGTIMAACVGIIAASITMLTLVALPAMMKHNYDKGLATGAICAGGTLGILIPPSIMLIIYGPVAWISVGKLFMAAFMPGFLLSGLYMLYIGIRSYLQPSIAPSFEDEGRQLTFGQKSKMLITTLAPTGLLILSVMGAIYLGLASPTEAAAVGAAVATLLTIIYGRFSWKVLKEVTLGTIKLTGMVLLIAGCSTAFVSVFLSAGGGDVVENFILSIPGGRWMAFALIMFVCFILGMFIDWIGIIFVMVPILAPIVPRLGFDPLWFAMMIIVNLQMSFLTPPFAYAIFFLKGAAAPELGIKTSDVIRGVIPFVILMAIGLLLLIAFPQIILWLPSTM</sequence>
<evidence type="ECO:0000259" key="8">
    <source>
        <dbReference type="Pfam" id="PF06808"/>
    </source>
</evidence>
<name>X0SI91_9ZZZZ</name>
<comment type="caution">
    <text evidence="9">The sequence shown here is derived from an EMBL/GenBank/DDBJ whole genome shotgun (WGS) entry which is preliminary data.</text>
</comment>
<feature type="transmembrane region" description="Helical" evidence="7">
    <location>
        <begin position="12"/>
        <end position="32"/>
    </location>
</feature>
<reference evidence="9" key="1">
    <citation type="journal article" date="2014" name="Front. Microbiol.">
        <title>High frequency of phylogenetically diverse reductive dehalogenase-homologous genes in deep subseafloor sedimentary metagenomes.</title>
        <authorList>
            <person name="Kawai M."/>
            <person name="Futagami T."/>
            <person name="Toyoda A."/>
            <person name="Takaki Y."/>
            <person name="Nishi S."/>
            <person name="Hori S."/>
            <person name="Arai W."/>
            <person name="Tsubouchi T."/>
            <person name="Morono Y."/>
            <person name="Uchiyama I."/>
            <person name="Ito T."/>
            <person name="Fujiyama A."/>
            <person name="Inagaki F."/>
            <person name="Takami H."/>
        </authorList>
    </citation>
    <scope>NUCLEOTIDE SEQUENCE</scope>
    <source>
        <strain evidence="9">Expedition CK06-06</strain>
    </source>
</reference>
<feature type="transmembrane region" description="Helical" evidence="7">
    <location>
        <begin position="240"/>
        <end position="262"/>
    </location>
</feature>
<feature type="transmembrane region" description="Helical" evidence="7">
    <location>
        <begin position="210"/>
        <end position="228"/>
    </location>
</feature>
<dbReference type="PANTHER" id="PTHR33362:SF7">
    <property type="entry name" value="SLL1103 PROTEIN"/>
    <property type="match status" value="1"/>
</dbReference>
<dbReference type="GO" id="GO:0022857">
    <property type="term" value="F:transmembrane transporter activity"/>
    <property type="evidence" value="ECO:0007669"/>
    <property type="project" value="TreeGrafter"/>
</dbReference>
<evidence type="ECO:0000256" key="1">
    <source>
        <dbReference type="ARBA" id="ARBA00004429"/>
    </source>
</evidence>